<reference evidence="1 2" key="1">
    <citation type="submission" date="2018-06" db="EMBL/GenBank/DDBJ databases">
        <title>Genomic Encyclopedia of Archaeal and Bacterial Type Strains, Phase II (KMG-II): from individual species to whole genera.</title>
        <authorList>
            <person name="Goeker M."/>
        </authorList>
    </citation>
    <scope>NUCLEOTIDE SEQUENCE [LARGE SCALE GENOMIC DNA]</scope>
    <source>
        <strain evidence="1 2">DSM 17205</strain>
    </source>
</reference>
<evidence type="ECO:0000313" key="2">
    <source>
        <dbReference type="Proteomes" id="UP000248584"/>
    </source>
</evidence>
<dbReference type="Proteomes" id="UP000248584">
    <property type="component" value="Unassembled WGS sequence"/>
</dbReference>
<comment type="caution">
    <text evidence="1">The sequence shown here is derived from an EMBL/GenBank/DDBJ whole genome shotgun (WGS) entry which is preliminary data.</text>
</comment>
<organism evidence="1 2">
    <name type="scientific">Nonlabens dokdonensis</name>
    <dbReference type="NCBI Taxonomy" id="328515"/>
    <lineage>
        <taxon>Bacteria</taxon>
        <taxon>Pseudomonadati</taxon>
        <taxon>Bacteroidota</taxon>
        <taxon>Flavobacteriia</taxon>
        <taxon>Flavobacteriales</taxon>
        <taxon>Flavobacteriaceae</taxon>
        <taxon>Nonlabens</taxon>
    </lineage>
</organism>
<dbReference type="RefSeq" id="WP_015364086.1">
    <property type="nucleotide sequence ID" value="NZ_QKZR01000004.1"/>
</dbReference>
<evidence type="ECO:0000313" key="1">
    <source>
        <dbReference type="EMBL" id="PZX39276.1"/>
    </source>
</evidence>
<protein>
    <submittedName>
        <fullName evidence="1">Uncharacterized protein</fullName>
    </submittedName>
</protein>
<name>A0ABX5PWL4_9FLAO</name>
<dbReference type="EMBL" id="QKZR01000004">
    <property type="protein sequence ID" value="PZX39276.1"/>
    <property type="molecule type" value="Genomic_DNA"/>
</dbReference>
<gene>
    <name evidence="1" type="ORF">LX97_02642</name>
</gene>
<keyword evidence="2" id="KW-1185">Reference proteome</keyword>
<sequence>MTNEINYIDFEPQILEKNFWGTKTYETTAIVLERANEWVRKNYNRKIINVETIIVPKSSTSLKNTNTNKLNMQGGIVYMIETIRVWYT</sequence>
<proteinExistence type="predicted"/>
<accession>A0ABX5PWL4</accession>